<comment type="caution">
    <text evidence="8">The sequence shown here is derived from an EMBL/GenBank/DDBJ whole genome shotgun (WGS) entry which is preliminary data.</text>
</comment>
<gene>
    <name evidence="8" type="ORF">ACFO3S_21725</name>
</gene>
<name>A0ABV9FL13_9BACL</name>
<dbReference type="Proteomes" id="UP001596028">
    <property type="component" value="Unassembled WGS sequence"/>
</dbReference>
<proteinExistence type="inferred from homology"/>
<evidence type="ECO:0000256" key="2">
    <source>
        <dbReference type="ARBA" id="ARBA00022630"/>
    </source>
</evidence>
<dbReference type="InterPro" id="IPR023753">
    <property type="entry name" value="FAD/NAD-binding_dom"/>
</dbReference>
<accession>A0ABV9FL13</accession>
<dbReference type="EMBL" id="JBHSEP010000020">
    <property type="protein sequence ID" value="MFC4600879.1"/>
    <property type="molecule type" value="Genomic_DNA"/>
</dbReference>
<comment type="catalytic activity">
    <reaction evidence="6">
        <text>2 reduced [2Fe-2S]-[ferredoxin] + NADP(+) + H(+) = 2 oxidized [2Fe-2S]-[ferredoxin] + NADPH</text>
        <dbReference type="Rhea" id="RHEA:20125"/>
        <dbReference type="Rhea" id="RHEA-COMP:10000"/>
        <dbReference type="Rhea" id="RHEA-COMP:10001"/>
        <dbReference type="ChEBI" id="CHEBI:15378"/>
        <dbReference type="ChEBI" id="CHEBI:33737"/>
        <dbReference type="ChEBI" id="CHEBI:33738"/>
        <dbReference type="ChEBI" id="CHEBI:57783"/>
        <dbReference type="ChEBI" id="CHEBI:58349"/>
        <dbReference type="EC" id="1.18.1.2"/>
    </reaction>
</comment>
<dbReference type="PRINTS" id="PR00368">
    <property type="entry name" value="FADPNR"/>
</dbReference>
<organism evidence="8 9">
    <name type="scientific">Cohnella hongkongensis</name>
    <dbReference type="NCBI Taxonomy" id="178337"/>
    <lineage>
        <taxon>Bacteria</taxon>
        <taxon>Bacillati</taxon>
        <taxon>Bacillota</taxon>
        <taxon>Bacilli</taxon>
        <taxon>Bacillales</taxon>
        <taxon>Paenibacillaceae</taxon>
        <taxon>Cohnella</taxon>
    </lineage>
</organism>
<evidence type="ECO:0000313" key="9">
    <source>
        <dbReference type="Proteomes" id="UP001596028"/>
    </source>
</evidence>
<feature type="domain" description="FAD/NAD(P)-binding" evidence="7">
    <location>
        <begin position="7"/>
        <end position="307"/>
    </location>
</feature>
<comment type="cofactor">
    <cofactor evidence="6">
        <name>FAD</name>
        <dbReference type="ChEBI" id="CHEBI:57692"/>
    </cofactor>
    <text evidence="6">Binds 1 FAD per subunit.</text>
</comment>
<protein>
    <recommendedName>
        <fullName evidence="6">Ferredoxin--NADP reductase</fullName>
        <shortName evidence="6">FNR</shortName>
        <shortName evidence="6">Fd-NADP(+) reductase</shortName>
        <ecNumber evidence="6">1.18.1.2</ecNumber>
    </recommendedName>
</protein>
<evidence type="ECO:0000256" key="5">
    <source>
        <dbReference type="ARBA" id="ARBA00023002"/>
    </source>
</evidence>
<keyword evidence="4 6" id="KW-0521">NADP</keyword>
<dbReference type="InterPro" id="IPR036188">
    <property type="entry name" value="FAD/NAD-bd_sf"/>
</dbReference>
<dbReference type="EC" id="1.18.1.2" evidence="6"/>
<comment type="caution">
    <text evidence="6">Lacks conserved residue(s) required for the propagation of feature annotation.</text>
</comment>
<feature type="binding site" evidence="6">
    <location>
        <position position="44"/>
    </location>
    <ligand>
        <name>FAD</name>
        <dbReference type="ChEBI" id="CHEBI:57692"/>
    </ligand>
</feature>
<evidence type="ECO:0000256" key="3">
    <source>
        <dbReference type="ARBA" id="ARBA00022827"/>
    </source>
</evidence>
<reference evidence="9" key="1">
    <citation type="journal article" date="2019" name="Int. J. Syst. Evol. Microbiol.">
        <title>The Global Catalogue of Microorganisms (GCM) 10K type strain sequencing project: providing services to taxonomists for standard genome sequencing and annotation.</title>
        <authorList>
            <consortium name="The Broad Institute Genomics Platform"/>
            <consortium name="The Broad Institute Genome Sequencing Center for Infectious Disease"/>
            <person name="Wu L."/>
            <person name="Ma J."/>
        </authorList>
    </citation>
    <scope>NUCLEOTIDE SEQUENCE [LARGE SCALE GENOMIC DNA]</scope>
    <source>
        <strain evidence="9">CCUG 49571</strain>
    </source>
</reference>
<keyword evidence="3 6" id="KW-0274">FAD</keyword>
<evidence type="ECO:0000256" key="4">
    <source>
        <dbReference type="ARBA" id="ARBA00022857"/>
    </source>
</evidence>
<dbReference type="InterPro" id="IPR022890">
    <property type="entry name" value="Fd--NADP_Rdtase_type_2"/>
</dbReference>
<sequence>MSMRDLYDVTIIGGGPAGLFSAFYSGLRGMKTKIIEFQTFLGGKVNVYPEKMIWDVGGLTPIPGEKLIEQLIAQGTTFHPEVVLGEKVTSISRGEDGIFTLHTASGAAHHSRTVILAVGGGILKPTKLELEGAERYEVTNLHYTVKSLARFKGKTVLISGGGNSAVDWANELEPIAKRVYLTYRKDSLKGHEAEVEKLLSGSVVCLLNTEIEKLIATPGQEAIERVLLRNKDDGAQVELPVDEVIINHGYERDKDLLANSQINIEMKNEWSVAGTPMSETSVPGVFAAGDILGHEGKLHLIAGAFQDAANAVNRAKQFITPEAEAWGMVSSHNEVFMERNRELKKQLFAN</sequence>
<dbReference type="Gene3D" id="3.50.50.60">
    <property type="entry name" value="FAD/NAD(P)-binding domain"/>
    <property type="match status" value="2"/>
</dbReference>
<dbReference type="RefSeq" id="WP_378100371.1">
    <property type="nucleotide sequence ID" value="NZ_JBHSEP010000020.1"/>
</dbReference>
<evidence type="ECO:0000259" key="7">
    <source>
        <dbReference type="Pfam" id="PF07992"/>
    </source>
</evidence>
<dbReference type="InterPro" id="IPR050097">
    <property type="entry name" value="Ferredoxin-NADP_redctase_2"/>
</dbReference>
<dbReference type="SUPFAM" id="SSF51905">
    <property type="entry name" value="FAD/NAD(P)-binding domain"/>
    <property type="match status" value="1"/>
</dbReference>
<feature type="binding site" evidence="6">
    <location>
        <position position="36"/>
    </location>
    <ligand>
        <name>FAD</name>
        <dbReference type="ChEBI" id="CHEBI:57692"/>
    </ligand>
</feature>
<feature type="binding site" evidence="6">
    <location>
        <position position="48"/>
    </location>
    <ligand>
        <name>FAD</name>
        <dbReference type="ChEBI" id="CHEBI:57692"/>
    </ligand>
</feature>
<keyword evidence="9" id="KW-1185">Reference proteome</keyword>
<feature type="binding site" evidence="6">
    <location>
        <position position="123"/>
    </location>
    <ligand>
        <name>FAD</name>
        <dbReference type="ChEBI" id="CHEBI:57692"/>
    </ligand>
</feature>
<dbReference type="HAMAP" id="MF_01685">
    <property type="entry name" value="FENR2"/>
    <property type="match status" value="1"/>
</dbReference>
<dbReference type="Pfam" id="PF07992">
    <property type="entry name" value="Pyr_redox_2"/>
    <property type="match status" value="1"/>
</dbReference>
<feature type="binding site" evidence="6">
    <location>
        <position position="331"/>
    </location>
    <ligand>
        <name>FAD</name>
        <dbReference type="ChEBI" id="CHEBI:57692"/>
    </ligand>
</feature>
<dbReference type="PRINTS" id="PR00469">
    <property type="entry name" value="PNDRDTASEII"/>
</dbReference>
<evidence type="ECO:0000313" key="8">
    <source>
        <dbReference type="EMBL" id="MFC4600879.1"/>
    </source>
</evidence>
<dbReference type="PANTHER" id="PTHR48105">
    <property type="entry name" value="THIOREDOXIN REDUCTASE 1-RELATED-RELATED"/>
    <property type="match status" value="1"/>
</dbReference>
<comment type="similarity">
    <text evidence="6">Belongs to the ferredoxin--NADP reductase type 2 family.</text>
</comment>
<comment type="subunit">
    <text evidence="1 6">Homodimer.</text>
</comment>
<keyword evidence="2 6" id="KW-0285">Flavoprotein</keyword>
<keyword evidence="5 6" id="KW-0560">Oxidoreductase</keyword>
<evidence type="ECO:0000256" key="1">
    <source>
        <dbReference type="ARBA" id="ARBA00011738"/>
    </source>
</evidence>
<feature type="binding site" evidence="6">
    <location>
        <position position="88"/>
    </location>
    <ligand>
        <name>FAD</name>
        <dbReference type="ChEBI" id="CHEBI:57692"/>
    </ligand>
</feature>
<evidence type="ECO:0000256" key="6">
    <source>
        <dbReference type="HAMAP-Rule" id="MF_01685"/>
    </source>
</evidence>
<feature type="binding site" evidence="6">
    <location>
        <position position="290"/>
    </location>
    <ligand>
        <name>FAD</name>
        <dbReference type="ChEBI" id="CHEBI:57692"/>
    </ligand>
</feature>